<evidence type="ECO:0000259" key="2">
    <source>
        <dbReference type="Pfam" id="PF21896"/>
    </source>
</evidence>
<dbReference type="Pfam" id="PF21896">
    <property type="entry name" value="Talin_IBS2B"/>
    <property type="match status" value="1"/>
</dbReference>
<keyword evidence="5" id="KW-1185">Reference proteome</keyword>
<dbReference type="Pfam" id="PF25177">
    <property type="entry name" value="Talin_VBS2"/>
    <property type="match status" value="1"/>
</dbReference>
<name>A0A183JKM1_9TREM</name>
<evidence type="ECO:0000259" key="1">
    <source>
        <dbReference type="Pfam" id="PF21692"/>
    </source>
</evidence>
<dbReference type="Pfam" id="PF21692">
    <property type="entry name" value="Talin_R4"/>
    <property type="match status" value="1"/>
</dbReference>
<feature type="domain" description="Talin IBS2B" evidence="2">
    <location>
        <begin position="16"/>
        <end position="104"/>
    </location>
</feature>
<protein>
    <submittedName>
        <fullName evidence="6">I/LWEQ domain-containing protein</fullName>
    </submittedName>
</protein>
<dbReference type="InterPro" id="IPR057346">
    <property type="entry name" value="Talin1/2_VBS2"/>
</dbReference>
<dbReference type="GO" id="GO:0098609">
    <property type="term" value="P:cell-cell adhesion"/>
    <property type="evidence" value="ECO:0007669"/>
    <property type="project" value="TreeGrafter"/>
</dbReference>
<dbReference type="GO" id="GO:0005737">
    <property type="term" value="C:cytoplasm"/>
    <property type="evidence" value="ECO:0007669"/>
    <property type="project" value="TreeGrafter"/>
</dbReference>
<dbReference type="GO" id="GO:0005925">
    <property type="term" value="C:focal adhesion"/>
    <property type="evidence" value="ECO:0007669"/>
    <property type="project" value="TreeGrafter"/>
</dbReference>
<organism evidence="6">
    <name type="scientific">Schistosoma curassoni</name>
    <dbReference type="NCBI Taxonomy" id="6186"/>
    <lineage>
        <taxon>Eukaryota</taxon>
        <taxon>Metazoa</taxon>
        <taxon>Spiralia</taxon>
        <taxon>Lophotrochozoa</taxon>
        <taxon>Platyhelminthes</taxon>
        <taxon>Trematoda</taxon>
        <taxon>Digenea</taxon>
        <taxon>Strigeidida</taxon>
        <taxon>Schistosomatoidea</taxon>
        <taxon>Schistosomatidae</taxon>
        <taxon>Schistosoma</taxon>
    </lineage>
</organism>
<reference evidence="6" key="1">
    <citation type="submission" date="2016-06" db="UniProtKB">
        <authorList>
            <consortium name="WormBaseParasite"/>
        </authorList>
    </citation>
    <scope>IDENTIFICATION</scope>
</reference>
<dbReference type="InterPro" id="IPR054082">
    <property type="entry name" value="Talin_IBS2B"/>
</dbReference>
<sequence length="390" mass="42701">MKKRQNMCLESMPADQLLGLAKAVANATAGLVVKAKVLASQITSDPEAQQRVIASVTQTGLCTSQLVACTKVLAPTIHQPTCQQQLSEAGREVTWAVDGVVQASRAAVHVPSEDPQMVQQSIIETETAATEVRDALDQLNAHLLKGSYKGYQGDALNSFQTSYEDLKQYYTTDGQRMVASARRLAQATALMIADIKAQAEESGDDSDRQNRLFHAAKQLADATTNLINAAKACSSNPDNIQLQTELRDTADELYTLAYSAGGEQFQTRLIHNLQSAARATVTGATQLVNISQAATKYSRGNSYQLHNDTKNVTNLIPKTVITIRESRANPDDPMALLELIGACERFVQVSEKKDDIVNFDYSWQYTIICPIFQIKHIFMCVCITICILIL</sequence>
<dbReference type="PANTHER" id="PTHR19981">
    <property type="entry name" value="TALIN"/>
    <property type="match status" value="1"/>
</dbReference>
<evidence type="ECO:0000313" key="4">
    <source>
        <dbReference type="EMBL" id="VDO80478.1"/>
    </source>
</evidence>
<evidence type="ECO:0000259" key="3">
    <source>
        <dbReference type="Pfam" id="PF25177"/>
    </source>
</evidence>
<dbReference type="GO" id="GO:0030036">
    <property type="term" value="P:actin cytoskeleton organization"/>
    <property type="evidence" value="ECO:0007669"/>
    <property type="project" value="TreeGrafter"/>
</dbReference>
<dbReference type="Gene3D" id="1.20.120.230">
    <property type="entry name" value="Alpha-catenin/vinculin-like"/>
    <property type="match status" value="3"/>
</dbReference>
<evidence type="ECO:0000313" key="6">
    <source>
        <dbReference type="WBParaSite" id="SCUD_0000325201-mRNA-1"/>
    </source>
</evidence>
<dbReference type="GO" id="GO:0005178">
    <property type="term" value="F:integrin binding"/>
    <property type="evidence" value="ECO:0007669"/>
    <property type="project" value="TreeGrafter"/>
</dbReference>
<dbReference type="STRING" id="6186.A0A183JKM1"/>
<dbReference type="GO" id="GO:0003779">
    <property type="term" value="F:actin binding"/>
    <property type="evidence" value="ECO:0007669"/>
    <property type="project" value="InterPro"/>
</dbReference>
<gene>
    <name evidence="4" type="ORF">SCUD_LOCUS3252</name>
</gene>
<proteinExistence type="predicted"/>
<feature type="domain" description="Talin-1/2 VBS2" evidence="3">
    <location>
        <begin position="172"/>
        <end position="255"/>
    </location>
</feature>
<accession>A0A183JKM1</accession>
<reference evidence="4 5" key="2">
    <citation type="submission" date="2018-11" db="EMBL/GenBank/DDBJ databases">
        <authorList>
            <consortium name="Pathogen Informatics"/>
        </authorList>
    </citation>
    <scope>NUCLEOTIDE SEQUENCE [LARGE SCALE GENOMIC DNA]</scope>
    <source>
        <strain evidence="4">Dakar</strain>
        <strain evidence="5">Dakar, Senegal</strain>
    </source>
</reference>
<evidence type="ECO:0000313" key="5">
    <source>
        <dbReference type="Proteomes" id="UP000279833"/>
    </source>
</evidence>
<dbReference type="Proteomes" id="UP000279833">
    <property type="component" value="Unassembled WGS sequence"/>
</dbReference>
<dbReference type="AlphaFoldDB" id="A0A183JKM1"/>
<feature type="domain" description="Talin R4" evidence="1">
    <location>
        <begin position="272"/>
        <end position="351"/>
    </location>
</feature>
<dbReference type="InterPro" id="IPR035964">
    <property type="entry name" value="I/LWEQ_dom_sf"/>
</dbReference>
<dbReference type="InterPro" id="IPR049108">
    <property type="entry name" value="Talin_R4"/>
</dbReference>
<dbReference type="EMBL" id="UZAK01003595">
    <property type="protein sequence ID" value="VDO80478.1"/>
    <property type="molecule type" value="Genomic_DNA"/>
</dbReference>
<dbReference type="SUPFAM" id="SSF109885">
    <property type="entry name" value="I/LWEQ domain"/>
    <property type="match status" value="2"/>
</dbReference>
<dbReference type="WBParaSite" id="SCUD_0000325201-mRNA-1">
    <property type="protein sequence ID" value="SCUD_0000325201-mRNA-1"/>
    <property type="gene ID" value="SCUD_0000325201"/>
</dbReference>
<dbReference type="PANTHER" id="PTHR19981:SF1">
    <property type="entry name" value="RHEA, ISOFORM B"/>
    <property type="match status" value="1"/>
</dbReference>
<dbReference type="GO" id="GO:0005886">
    <property type="term" value="C:plasma membrane"/>
    <property type="evidence" value="ECO:0007669"/>
    <property type="project" value="TreeGrafter"/>
</dbReference>